<comment type="similarity">
    <text evidence="2">Belongs to the VAMP-associated protein (VAP) (TC 9.B.17) family.</text>
</comment>
<dbReference type="SUPFAM" id="SSF49354">
    <property type="entry name" value="PapD-like"/>
    <property type="match status" value="1"/>
</dbReference>
<dbReference type="GO" id="GO:0042308">
    <property type="term" value="P:negative regulation of protein import into nucleus"/>
    <property type="evidence" value="ECO:0007669"/>
    <property type="project" value="EnsemblFungi"/>
</dbReference>
<dbReference type="GO" id="GO:0033149">
    <property type="term" value="F:FFAT motif binding"/>
    <property type="evidence" value="ECO:0007669"/>
    <property type="project" value="EnsemblFungi"/>
</dbReference>
<dbReference type="GO" id="GO:0031509">
    <property type="term" value="P:subtelomeric heterochromatin formation"/>
    <property type="evidence" value="ECO:0007669"/>
    <property type="project" value="EnsemblFungi"/>
</dbReference>
<dbReference type="Gene3D" id="2.60.40.10">
    <property type="entry name" value="Immunoglobulins"/>
    <property type="match status" value="1"/>
</dbReference>
<protein>
    <recommendedName>
        <fullName evidence="8">MSP domain-containing protein</fullName>
    </recommendedName>
</protein>
<dbReference type="PANTHER" id="PTHR10809:SF6">
    <property type="entry name" value="AT11025P-RELATED"/>
    <property type="match status" value="1"/>
</dbReference>
<dbReference type="GO" id="GO:0035091">
    <property type="term" value="F:phosphatidylinositol binding"/>
    <property type="evidence" value="ECO:0007669"/>
    <property type="project" value="EnsemblFungi"/>
</dbReference>
<dbReference type="InParanoid" id="H2B1Q7"/>
<dbReference type="GO" id="GO:0061163">
    <property type="term" value="P:endoplasmic reticulum polarization"/>
    <property type="evidence" value="ECO:0007669"/>
    <property type="project" value="EnsemblFungi"/>
</dbReference>
<dbReference type="eggNOG" id="KOG0439">
    <property type="taxonomic scope" value="Eukaryota"/>
</dbReference>
<dbReference type="GO" id="GO:0005886">
    <property type="term" value="C:plasma membrane"/>
    <property type="evidence" value="ECO:0007669"/>
    <property type="project" value="EnsemblFungi"/>
</dbReference>
<feature type="transmembrane region" description="Helical" evidence="7">
    <location>
        <begin position="189"/>
        <end position="208"/>
    </location>
</feature>
<dbReference type="InterPro" id="IPR016763">
    <property type="entry name" value="VAP"/>
</dbReference>
<dbReference type="GO" id="GO:0060304">
    <property type="term" value="P:regulation of phosphatidylinositol dephosphorylation"/>
    <property type="evidence" value="ECO:0007669"/>
    <property type="project" value="EnsemblFungi"/>
</dbReference>
<dbReference type="AlphaFoldDB" id="H2B1Q7"/>
<organism evidence="9 10">
    <name type="scientific">Kazachstania africana (strain ATCC 22294 / BCRC 22015 / CBS 2517 / CECT 1963 / NBRC 1671 / NRRL Y-8276)</name>
    <name type="common">Yeast</name>
    <name type="synonym">Kluyveromyces africanus</name>
    <dbReference type="NCBI Taxonomy" id="1071382"/>
    <lineage>
        <taxon>Eukaryota</taxon>
        <taxon>Fungi</taxon>
        <taxon>Dikarya</taxon>
        <taxon>Ascomycota</taxon>
        <taxon>Saccharomycotina</taxon>
        <taxon>Saccharomycetes</taxon>
        <taxon>Saccharomycetales</taxon>
        <taxon>Saccharomycetaceae</taxon>
        <taxon>Kazachstania</taxon>
    </lineage>
</organism>
<dbReference type="KEGG" id="kaf:KAFR_0K02030"/>
<dbReference type="PROSITE" id="PS50202">
    <property type="entry name" value="MSP"/>
    <property type="match status" value="1"/>
</dbReference>
<dbReference type="GO" id="GO:0048309">
    <property type="term" value="P:endoplasmic reticulum inheritance"/>
    <property type="evidence" value="ECO:0007669"/>
    <property type="project" value="EnsemblFungi"/>
</dbReference>
<dbReference type="GO" id="GO:0090158">
    <property type="term" value="P:endoplasmic reticulum membrane organization"/>
    <property type="evidence" value="ECO:0007669"/>
    <property type="project" value="EnsemblFungi"/>
</dbReference>
<gene>
    <name evidence="9" type="primary">KAFR0K02030</name>
    <name evidence="9" type="ORF">KAFR_0K02030</name>
</gene>
<dbReference type="RefSeq" id="XP_003959692.1">
    <property type="nucleotide sequence ID" value="XM_003959643.1"/>
</dbReference>
<dbReference type="InterPro" id="IPR000535">
    <property type="entry name" value="MSP_dom"/>
</dbReference>
<dbReference type="InterPro" id="IPR013783">
    <property type="entry name" value="Ig-like_fold"/>
</dbReference>
<dbReference type="Proteomes" id="UP000005220">
    <property type="component" value="Chromosome 11"/>
</dbReference>
<dbReference type="GO" id="GO:0071561">
    <property type="term" value="C:nucleus-vacuole junction"/>
    <property type="evidence" value="ECO:0007669"/>
    <property type="project" value="EnsemblFungi"/>
</dbReference>
<sequence>MSLVEIKPDVLEYKPPFTEQSTEYATITNNSEQTIAFKVKTTAPKFYCVRPNAAVVQPGETVQVQVIFLGLPEEPAADFNCRDKFLVITLPAPHDLGEKTVAEAWSELEGEFSKQAISKKIKVKYLIDYKPEEAGEIQREEEEEQQEESTVKPIEKEDIEKPVEEPKEDVVKPLEKDATGPKENENGSINIFGISIIVILALFLRWYFY</sequence>
<dbReference type="InterPro" id="IPR008962">
    <property type="entry name" value="PapD-like_sf"/>
</dbReference>
<dbReference type="GeneID" id="13886746"/>
<dbReference type="GO" id="GO:0005789">
    <property type="term" value="C:endoplasmic reticulum membrane"/>
    <property type="evidence" value="ECO:0007669"/>
    <property type="project" value="EnsemblFungi"/>
</dbReference>
<dbReference type="GO" id="GO:0005934">
    <property type="term" value="C:cellular bud tip"/>
    <property type="evidence" value="ECO:0007669"/>
    <property type="project" value="EnsemblFungi"/>
</dbReference>
<reference evidence="9 10" key="1">
    <citation type="journal article" date="2011" name="Proc. Natl. Acad. Sci. U.S.A.">
        <title>Evolutionary erosion of yeast sex chromosomes by mating-type switching accidents.</title>
        <authorList>
            <person name="Gordon J.L."/>
            <person name="Armisen D."/>
            <person name="Proux-Wera E."/>
            <person name="Oheigeartaigh S.S."/>
            <person name="Byrne K.P."/>
            <person name="Wolfe K.H."/>
        </authorList>
    </citation>
    <scope>NUCLEOTIDE SEQUENCE [LARGE SCALE GENOMIC DNA]</scope>
    <source>
        <strain evidence="10">ATCC 22294 / BCRC 22015 / CBS 2517 / CECT 1963 / NBRC 1671 / NRRL Y-8276</strain>
    </source>
</reference>
<evidence type="ECO:0000256" key="3">
    <source>
        <dbReference type="ARBA" id="ARBA00022692"/>
    </source>
</evidence>
<evidence type="ECO:0000256" key="1">
    <source>
        <dbReference type="ARBA" id="ARBA00004211"/>
    </source>
</evidence>
<evidence type="ECO:0000256" key="2">
    <source>
        <dbReference type="ARBA" id="ARBA00008932"/>
    </source>
</evidence>
<feature type="compositionally biased region" description="Basic and acidic residues" evidence="6">
    <location>
        <begin position="149"/>
        <end position="185"/>
    </location>
</feature>
<evidence type="ECO:0000256" key="6">
    <source>
        <dbReference type="SAM" id="MobiDB-lite"/>
    </source>
</evidence>
<evidence type="ECO:0000256" key="5">
    <source>
        <dbReference type="ARBA" id="ARBA00023136"/>
    </source>
</evidence>
<dbReference type="Pfam" id="PF00635">
    <property type="entry name" value="Motile_Sperm"/>
    <property type="match status" value="1"/>
</dbReference>
<keyword evidence="5 7" id="KW-0472">Membrane</keyword>
<accession>H2B1Q7</accession>
<dbReference type="HOGENOM" id="CLU_072622_1_0_1"/>
<keyword evidence="4 7" id="KW-1133">Transmembrane helix</keyword>
<dbReference type="EMBL" id="HE650831">
    <property type="protein sequence ID" value="CCF60557.1"/>
    <property type="molecule type" value="Genomic_DNA"/>
</dbReference>
<comment type="subcellular location">
    <subcellularLocation>
        <location evidence="1">Membrane</location>
        <topology evidence="1">Single-pass type IV membrane protein</topology>
    </subcellularLocation>
</comment>
<dbReference type="GO" id="GO:0000781">
    <property type="term" value="C:chromosome, telomeric region"/>
    <property type="evidence" value="ECO:0007669"/>
    <property type="project" value="GOC"/>
</dbReference>
<evidence type="ECO:0000256" key="4">
    <source>
        <dbReference type="ARBA" id="ARBA00022989"/>
    </source>
</evidence>
<name>H2B1Q7_KAZAF</name>
<proteinExistence type="inferred from homology"/>
<dbReference type="GO" id="GO:0008654">
    <property type="term" value="P:phospholipid biosynthetic process"/>
    <property type="evidence" value="ECO:0007669"/>
    <property type="project" value="EnsemblFungi"/>
</dbReference>
<dbReference type="GO" id="GO:0061817">
    <property type="term" value="P:endoplasmic reticulum-plasma membrane tethering"/>
    <property type="evidence" value="ECO:0007669"/>
    <property type="project" value="TreeGrafter"/>
</dbReference>
<evidence type="ECO:0000313" key="10">
    <source>
        <dbReference type="Proteomes" id="UP000005220"/>
    </source>
</evidence>
<dbReference type="GO" id="GO:0061709">
    <property type="term" value="P:reticulophagy"/>
    <property type="evidence" value="ECO:0007669"/>
    <property type="project" value="EnsemblFungi"/>
</dbReference>
<keyword evidence="10" id="KW-1185">Reference proteome</keyword>
<dbReference type="GO" id="GO:0032377">
    <property type="term" value="P:regulation of intracellular lipid transport"/>
    <property type="evidence" value="ECO:0007669"/>
    <property type="project" value="EnsemblFungi"/>
</dbReference>
<evidence type="ECO:0000313" key="9">
    <source>
        <dbReference type="EMBL" id="CCF60557.1"/>
    </source>
</evidence>
<dbReference type="GO" id="GO:0005935">
    <property type="term" value="C:cellular bud neck"/>
    <property type="evidence" value="ECO:0007669"/>
    <property type="project" value="EnsemblFungi"/>
</dbReference>
<feature type="domain" description="MSP" evidence="8">
    <location>
        <begin position="3"/>
        <end position="126"/>
    </location>
</feature>
<feature type="region of interest" description="Disordered" evidence="6">
    <location>
        <begin position="135"/>
        <end position="185"/>
    </location>
</feature>
<evidence type="ECO:0000259" key="8">
    <source>
        <dbReference type="PROSITE" id="PS50202"/>
    </source>
</evidence>
<evidence type="ECO:0000256" key="7">
    <source>
        <dbReference type="SAM" id="Phobius"/>
    </source>
</evidence>
<keyword evidence="3 7" id="KW-0812">Transmembrane</keyword>
<dbReference type="FunCoup" id="H2B1Q7">
    <property type="interactions" value="615"/>
</dbReference>
<dbReference type="OrthoDB" id="264603at2759"/>
<dbReference type="STRING" id="1071382.H2B1Q7"/>
<dbReference type="PANTHER" id="PTHR10809">
    <property type="entry name" value="VESICLE-ASSOCIATED MEMBRANE PROTEIN-ASSOCIATED PROTEIN"/>
    <property type="match status" value="1"/>
</dbReference>
<dbReference type="GO" id="GO:0031965">
    <property type="term" value="C:nuclear membrane"/>
    <property type="evidence" value="ECO:0007669"/>
    <property type="project" value="EnsemblFungi"/>
</dbReference>